<dbReference type="Proteomes" id="UP000273119">
    <property type="component" value="Unassembled WGS sequence"/>
</dbReference>
<evidence type="ECO:0000313" key="3">
    <source>
        <dbReference type="Proteomes" id="UP000273119"/>
    </source>
</evidence>
<dbReference type="GO" id="GO:0005829">
    <property type="term" value="C:cytosol"/>
    <property type="evidence" value="ECO:0007669"/>
    <property type="project" value="TreeGrafter"/>
</dbReference>
<keyword evidence="3" id="KW-1185">Reference proteome</keyword>
<feature type="domain" description="Glutamine amidotransferase" evidence="1">
    <location>
        <begin position="52"/>
        <end position="195"/>
    </location>
</feature>
<proteinExistence type="predicted"/>
<dbReference type="PANTHER" id="PTHR42695:SF5">
    <property type="entry name" value="GLUTAMINE AMIDOTRANSFERASE YLR126C-RELATED"/>
    <property type="match status" value="1"/>
</dbReference>
<protein>
    <submittedName>
        <fullName evidence="2">Glutamine amidotransferase</fullName>
    </submittedName>
</protein>
<keyword evidence="2" id="KW-0808">Transferase</keyword>
<evidence type="ECO:0000259" key="1">
    <source>
        <dbReference type="Pfam" id="PF00117"/>
    </source>
</evidence>
<reference evidence="2 3" key="1">
    <citation type="submission" date="2018-07" db="EMBL/GenBank/DDBJ databases">
        <title>Arthrobacter sp. nov., isolated from raw cow's milk with high bacterial count.</title>
        <authorList>
            <person name="Hahne J."/>
            <person name="Isele D."/>
            <person name="Lipski A."/>
        </authorList>
    </citation>
    <scope>NUCLEOTIDE SEQUENCE [LARGE SCALE GENOMIC DNA]</scope>
    <source>
        <strain evidence="2 3">JZ R-183</strain>
    </source>
</reference>
<dbReference type="InterPro" id="IPR017926">
    <property type="entry name" value="GATASE"/>
</dbReference>
<comment type="caution">
    <text evidence="2">The sequence shown here is derived from an EMBL/GenBank/DDBJ whole genome shotgun (WGS) entry which is preliminary data.</text>
</comment>
<keyword evidence="2" id="KW-0315">Glutamine amidotransferase</keyword>
<sequence>MKPYLLLSTRTDDVISADELRSVTELSGLAPEYVEQWRLERMPLPPVLDAAWLAQYSGVILGGSPFTSSDTDRSDTQIRVEADLERLLRVVLDGDTAFLGLCYGVGMLARVAGGVVDRSYPEPVGLTTVRVSDHGAVDPLLAGVPVTFDAFVGHKEATSRLPESAVLLASSGPAPVQMYRIGKNVYATQFHPELDGQGLAKRIEAYKHAGYFDPSDAAELTEMALNSDVSHARKVLRNFVSRYQR</sequence>
<dbReference type="CDD" id="cd01741">
    <property type="entry name" value="GATase1_1"/>
    <property type="match status" value="1"/>
</dbReference>
<dbReference type="Gene3D" id="3.40.50.880">
    <property type="match status" value="1"/>
</dbReference>
<evidence type="ECO:0000313" key="2">
    <source>
        <dbReference type="EMBL" id="RKW69888.1"/>
    </source>
</evidence>
<dbReference type="PROSITE" id="PS51273">
    <property type="entry name" value="GATASE_TYPE_1"/>
    <property type="match status" value="1"/>
</dbReference>
<dbReference type="InterPro" id="IPR044992">
    <property type="entry name" value="ChyE-like"/>
</dbReference>
<dbReference type="AlphaFoldDB" id="A0A496PHC9"/>
<dbReference type="NCBIfam" id="NF005743">
    <property type="entry name" value="PRK07567.1"/>
    <property type="match status" value="1"/>
</dbReference>
<accession>A0A496PHC9</accession>
<dbReference type="EMBL" id="QQXL01000006">
    <property type="protein sequence ID" value="RKW69888.1"/>
    <property type="molecule type" value="Genomic_DNA"/>
</dbReference>
<dbReference type="SUPFAM" id="SSF52317">
    <property type="entry name" value="Class I glutamine amidotransferase-like"/>
    <property type="match status" value="1"/>
</dbReference>
<name>A0A496PHC9_9MICC</name>
<dbReference type="PANTHER" id="PTHR42695">
    <property type="entry name" value="GLUTAMINE AMIDOTRANSFERASE YLR126C-RELATED"/>
    <property type="match status" value="1"/>
</dbReference>
<dbReference type="InterPro" id="IPR029062">
    <property type="entry name" value="Class_I_gatase-like"/>
</dbReference>
<organism evidence="2 3">
    <name type="scientific">Galactobacter caseinivorans</name>
    <dbReference type="NCBI Taxonomy" id="2676123"/>
    <lineage>
        <taxon>Bacteria</taxon>
        <taxon>Bacillati</taxon>
        <taxon>Actinomycetota</taxon>
        <taxon>Actinomycetes</taxon>
        <taxon>Micrococcales</taxon>
        <taxon>Micrococcaceae</taxon>
        <taxon>Galactobacter</taxon>
    </lineage>
</organism>
<dbReference type="GO" id="GO:0016740">
    <property type="term" value="F:transferase activity"/>
    <property type="evidence" value="ECO:0007669"/>
    <property type="project" value="UniProtKB-KW"/>
</dbReference>
<dbReference type="Pfam" id="PF00117">
    <property type="entry name" value="GATase"/>
    <property type="match status" value="1"/>
</dbReference>
<gene>
    <name evidence="2" type="ORF">DWQ67_10450</name>
</gene>
<dbReference type="RefSeq" id="WP_121485559.1">
    <property type="nucleotide sequence ID" value="NZ_QQXL01000006.1"/>
</dbReference>